<evidence type="ECO:0000256" key="8">
    <source>
        <dbReference type="ARBA" id="ARBA00023136"/>
    </source>
</evidence>
<dbReference type="Proteomes" id="UP000235293">
    <property type="component" value="Unassembled WGS sequence"/>
</dbReference>
<evidence type="ECO:0000256" key="10">
    <source>
        <dbReference type="ARBA" id="ARBA00023264"/>
    </source>
</evidence>
<comment type="subcellular location">
    <subcellularLocation>
        <location evidence="1">Membrane</location>
        <topology evidence="1">Multi-pass membrane protein</topology>
    </subcellularLocation>
</comment>
<gene>
    <name evidence="13" type="ORF">CJ213_00890</name>
</gene>
<evidence type="ECO:0000256" key="4">
    <source>
        <dbReference type="ARBA" id="ARBA00022679"/>
    </source>
</evidence>
<keyword evidence="6 12" id="KW-1133">Transmembrane helix</keyword>
<feature type="transmembrane region" description="Helical" evidence="12">
    <location>
        <begin position="163"/>
        <end position="188"/>
    </location>
</feature>
<keyword evidence="3" id="KW-0444">Lipid biosynthesis</keyword>
<dbReference type="PANTHER" id="PTHR14269">
    <property type="entry name" value="CDP-DIACYLGLYCEROL--GLYCEROL-3-PHOSPHATE 3-PHOSPHATIDYLTRANSFERASE-RELATED"/>
    <property type="match status" value="1"/>
</dbReference>
<evidence type="ECO:0000256" key="1">
    <source>
        <dbReference type="ARBA" id="ARBA00004141"/>
    </source>
</evidence>
<feature type="transmembrane region" description="Helical" evidence="12">
    <location>
        <begin position="46"/>
        <end position="65"/>
    </location>
</feature>
<evidence type="ECO:0000256" key="9">
    <source>
        <dbReference type="ARBA" id="ARBA00023209"/>
    </source>
</evidence>
<dbReference type="PANTHER" id="PTHR14269:SF62">
    <property type="entry name" value="CDP-DIACYLGLYCEROL--GLYCEROL-3-PHOSPHATE 3-PHOSPHATIDYLTRANSFERASE 1, CHLOROPLASTIC"/>
    <property type="match status" value="1"/>
</dbReference>
<evidence type="ECO:0000256" key="7">
    <source>
        <dbReference type="ARBA" id="ARBA00023098"/>
    </source>
</evidence>
<organism evidence="13 14">
    <name type="scientific">Gardnerella swidsinskii</name>
    <dbReference type="NCBI Taxonomy" id="2792979"/>
    <lineage>
        <taxon>Bacteria</taxon>
        <taxon>Bacillati</taxon>
        <taxon>Actinomycetota</taxon>
        <taxon>Actinomycetes</taxon>
        <taxon>Bifidobacteriales</taxon>
        <taxon>Bifidobacteriaceae</taxon>
        <taxon>Gardnerella</taxon>
    </lineage>
</organism>
<dbReference type="PIRSF" id="PIRSF000847">
    <property type="entry name" value="Phos_ph_gly_syn"/>
    <property type="match status" value="1"/>
</dbReference>
<sequence>MTKFVINQEYSPEAMNRVLTIPNLISFLRICSIPYIAWLITQQQMTFALIVLAISAFSDCLDGYIARTLNQVSKLGQILDPIADRLLIFCSTLALAVAMIIPWWALLLVVLRDAIMAVLVIVLAQRDYGPLPVNFVGKAGTALLMLSIVSLMIVYAVPTESMLVLYAAALACGVWGIALYWYAGLLYYMQAYLLLAKSTKTK</sequence>
<dbReference type="InterPro" id="IPR050324">
    <property type="entry name" value="CDP-alcohol_PTase-I"/>
</dbReference>
<evidence type="ECO:0000256" key="2">
    <source>
        <dbReference type="ARBA" id="ARBA00010441"/>
    </source>
</evidence>
<evidence type="ECO:0000313" key="14">
    <source>
        <dbReference type="Proteomes" id="UP000235293"/>
    </source>
</evidence>
<dbReference type="Pfam" id="PF01066">
    <property type="entry name" value="CDP-OH_P_transf"/>
    <property type="match status" value="1"/>
</dbReference>
<dbReference type="InterPro" id="IPR004570">
    <property type="entry name" value="Phosphatidylglycerol_P_synth"/>
</dbReference>
<dbReference type="GO" id="GO:0046474">
    <property type="term" value="P:glycerophospholipid biosynthetic process"/>
    <property type="evidence" value="ECO:0007669"/>
    <property type="project" value="TreeGrafter"/>
</dbReference>
<evidence type="ECO:0000256" key="12">
    <source>
        <dbReference type="SAM" id="Phobius"/>
    </source>
</evidence>
<keyword evidence="4 11" id="KW-0808">Transferase</keyword>
<dbReference type="AlphaFoldDB" id="A0A9X7FEV8"/>
<comment type="similarity">
    <text evidence="2 11">Belongs to the CDP-alcohol phosphatidyltransferase class-I family.</text>
</comment>
<reference evidence="13 14" key="1">
    <citation type="submission" date="2017-09" db="EMBL/GenBank/DDBJ databases">
        <title>Bacterial strain isolated from the female urinary microbiota.</title>
        <authorList>
            <person name="Thomas-White K."/>
            <person name="Kumar N."/>
            <person name="Forster S."/>
            <person name="Putonti C."/>
            <person name="Lawley T."/>
            <person name="Wolfe A.J."/>
        </authorList>
    </citation>
    <scope>NUCLEOTIDE SEQUENCE [LARGE SCALE GENOMIC DNA]</scope>
    <source>
        <strain evidence="13 14">UMB0411</strain>
    </source>
</reference>
<keyword evidence="7" id="KW-0443">Lipid metabolism</keyword>
<comment type="caution">
    <text evidence="13">The sequence shown here is derived from an EMBL/GenBank/DDBJ whole genome shotgun (WGS) entry which is preliminary data.</text>
</comment>
<dbReference type="InterPro" id="IPR043130">
    <property type="entry name" value="CDP-OH_PTrfase_TM_dom"/>
</dbReference>
<dbReference type="InterPro" id="IPR048254">
    <property type="entry name" value="CDP_ALCOHOL_P_TRANSF_CS"/>
</dbReference>
<dbReference type="Gene3D" id="1.20.120.1760">
    <property type="match status" value="1"/>
</dbReference>
<dbReference type="InterPro" id="IPR000462">
    <property type="entry name" value="CDP-OH_P_trans"/>
</dbReference>
<keyword evidence="8 12" id="KW-0472">Membrane</keyword>
<proteinExistence type="inferred from homology"/>
<keyword evidence="9" id="KW-0594">Phospholipid biosynthesis</keyword>
<evidence type="ECO:0000256" key="3">
    <source>
        <dbReference type="ARBA" id="ARBA00022516"/>
    </source>
</evidence>
<dbReference type="PROSITE" id="PS00379">
    <property type="entry name" value="CDP_ALCOHOL_P_TRANSF"/>
    <property type="match status" value="1"/>
</dbReference>
<dbReference type="RefSeq" id="WP_064621630.1">
    <property type="nucleotide sequence ID" value="NZ_JABUHD010000001.1"/>
</dbReference>
<dbReference type="GO" id="GO:0008444">
    <property type="term" value="F:CDP-diacylglycerol-glycerol-3-phosphate 3-phosphatidyltransferase activity"/>
    <property type="evidence" value="ECO:0007669"/>
    <property type="project" value="InterPro"/>
</dbReference>
<feature type="transmembrane region" description="Helical" evidence="12">
    <location>
        <begin position="135"/>
        <end position="157"/>
    </location>
</feature>
<feature type="transmembrane region" description="Helical" evidence="12">
    <location>
        <begin position="21"/>
        <end position="40"/>
    </location>
</feature>
<evidence type="ECO:0000256" key="11">
    <source>
        <dbReference type="RuleBase" id="RU003750"/>
    </source>
</evidence>
<dbReference type="GO" id="GO:0016020">
    <property type="term" value="C:membrane"/>
    <property type="evidence" value="ECO:0007669"/>
    <property type="project" value="UniProtKB-SubCell"/>
</dbReference>
<accession>A0A9X7FEV8</accession>
<evidence type="ECO:0000256" key="5">
    <source>
        <dbReference type="ARBA" id="ARBA00022692"/>
    </source>
</evidence>
<evidence type="ECO:0000313" key="13">
    <source>
        <dbReference type="EMBL" id="PMC54737.1"/>
    </source>
</evidence>
<keyword evidence="10" id="KW-1208">Phospholipid metabolism</keyword>
<dbReference type="GeneID" id="95681613"/>
<keyword evidence="5 12" id="KW-0812">Transmembrane</keyword>
<protein>
    <submittedName>
        <fullName evidence="13">CDP-alcohol phosphatidyltransferase family protein</fullName>
    </submittedName>
</protein>
<feature type="transmembrane region" description="Helical" evidence="12">
    <location>
        <begin position="86"/>
        <end position="104"/>
    </location>
</feature>
<evidence type="ECO:0000256" key="6">
    <source>
        <dbReference type="ARBA" id="ARBA00022989"/>
    </source>
</evidence>
<name>A0A9X7FEV8_9BIFI</name>
<dbReference type="EMBL" id="PNGY01000001">
    <property type="protein sequence ID" value="PMC54737.1"/>
    <property type="molecule type" value="Genomic_DNA"/>
</dbReference>